<name>A0A2A4J3D6_HELVI</name>
<evidence type="ECO:0000259" key="6">
    <source>
        <dbReference type="Pfam" id="PF00151"/>
    </source>
</evidence>
<evidence type="ECO:0000256" key="2">
    <source>
        <dbReference type="ARBA" id="ARBA00010701"/>
    </source>
</evidence>
<reference evidence="7" key="1">
    <citation type="submission" date="2017-09" db="EMBL/GenBank/DDBJ databases">
        <title>Contemporary evolution of a Lepidopteran species, Heliothis virescens, in response to modern agricultural practices.</title>
        <authorList>
            <person name="Fritz M.L."/>
            <person name="Deyonke A.M."/>
            <person name="Papanicolaou A."/>
            <person name="Micinski S."/>
            <person name="Westbrook J."/>
            <person name="Gould F."/>
        </authorList>
    </citation>
    <scope>NUCLEOTIDE SEQUENCE [LARGE SCALE GENOMIC DNA]</scope>
    <source>
        <strain evidence="7">HvINT-</strain>
        <tissue evidence="7">Whole body</tissue>
    </source>
</reference>
<dbReference type="InterPro" id="IPR000734">
    <property type="entry name" value="TAG_lipase"/>
</dbReference>
<dbReference type="GO" id="GO:0016042">
    <property type="term" value="P:lipid catabolic process"/>
    <property type="evidence" value="ECO:0007669"/>
    <property type="project" value="TreeGrafter"/>
</dbReference>
<dbReference type="SUPFAM" id="SSF53474">
    <property type="entry name" value="alpha/beta-Hydrolases"/>
    <property type="match status" value="1"/>
</dbReference>
<keyword evidence="5" id="KW-0732">Signal</keyword>
<dbReference type="Gene3D" id="3.40.50.1820">
    <property type="entry name" value="alpha/beta hydrolase"/>
    <property type="match status" value="1"/>
</dbReference>
<evidence type="ECO:0000256" key="3">
    <source>
        <dbReference type="ARBA" id="ARBA00022525"/>
    </source>
</evidence>
<dbReference type="PRINTS" id="PR00821">
    <property type="entry name" value="TAGLIPASE"/>
</dbReference>
<dbReference type="GO" id="GO:0005615">
    <property type="term" value="C:extracellular space"/>
    <property type="evidence" value="ECO:0007669"/>
    <property type="project" value="TreeGrafter"/>
</dbReference>
<dbReference type="InterPro" id="IPR029058">
    <property type="entry name" value="AB_hydrolase_fold"/>
</dbReference>
<accession>A0A2A4J3D6</accession>
<dbReference type="EMBL" id="NWSH01003696">
    <property type="protein sequence ID" value="PCG65913.1"/>
    <property type="molecule type" value="Genomic_DNA"/>
</dbReference>
<feature type="domain" description="Lipase" evidence="6">
    <location>
        <begin position="111"/>
        <end position="319"/>
    </location>
</feature>
<dbReference type="InterPro" id="IPR013818">
    <property type="entry name" value="Lipase"/>
</dbReference>
<evidence type="ECO:0000313" key="7">
    <source>
        <dbReference type="EMBL" id="PCG65913.1"/>
    </source>
</evidence>
<gene>
    <name evidence="7" type="ORF">B5V51_8449</name>
</gene>
<dbReference type="AlphaFoldDB" id="A0A2A4J3D6"/>
<protein>
    <recommendedName>
        <fullName evidence="6">Lipase domain-containing protein</fullName>
    </recommendedName>
</protein>
<comment type="similarity">
    <text evidence="2 4">Belongs to the AB hydrolase superfamily. Lipase family.</text>
</comment>
<evidence type="ECO:0000256" key="1">
    <source>
        <dbReference type="ARBA" id="ARBA00004613"/>
    </source>
</evidence>
<organism evidence="7">
    <name type="scientific">Heliothis virescens</name>
    <name type="common">Tobacco budworm moth</name>
    <dbReference type="NCBI Taxonomy" id="7102"/>
    <lineage>
        <taxon>Eukaryota</taxon>
        <taxon>Metazoa</taxon>
        <taxon>Ecdysozoa</taxon>
        <taxon>Arthropoda</taxon>
        <taxon>Hexapoda</taxon>
        <taxon>Insecta</taxon>
        <taxon>Pterygota</taxon>
        <taxon>Neoptera</taxon>
        <taxon>Endopterygota</taxon>
        <taxon>Lepidoptera</taxon>
        <taxon>Glossata</taxon>
        <taxon>Ditrysia</taxon>
        <taxon>Noctuoidea</taxon>
        <taxon>Noctuidae</taxon>
        <taxon>Heliothinae</taxon>
        <taxon>Heliothis</taxon>
    </lineage>
</organism>
<proteinExistence type="inferred from homology"/>
<feature type="signal peptide" evidence="5">
    <location>
        <begin position="1"/>
        <end position="30"/>
    </location>
</feature>
<dbReference type="GO" id="GO:0016298">
    <property type="term" value="F:lipase activity"/>
    <property type="evidence" value="ECO:0007669"/>
    <property type="project" value="InterPro"/>
</dbReference>
<feature type="chain" id="PRO_5012065260" description="Lipase domain-containing protein" evidence="5">
    <location>
        <begin position="31"/>
        <end position="382"/>
    </location>
</feature>
<comment type="caution">
    <text evidence="7">The sequence shown here is derived from an EMBL/GenBank/DDBJ whole genome shotgun (WGS) entry which is preliminary data.</text>
</comment>
<keyword evidence="3" id="KW-0964">Secreted</keyword>
<evidence type="ECO:0000256" key="4">
    <source>
        <dbReference type="RuleBase" id="RU004262"/>
    </source>
</evidence>
<dbReference type="GO" id="GO:0017171">
    <property type="term" value="F:serine hydrolase activity"/>
    <property type="evidence" value="ECO:0007669"/>
    <property type="project" value="TreeGrafter"/>
</dbReference>
<evidence type="ECO:0000256" key="5">
    <source>
        <dbReference type="SAM" id="SignalP"/>
    </source>
</evidence>
<sequence>MRRAHSAAPAHAPLAGGLAVLAVLAAAAAAASTPAPDALSVLGAILPPFVSQRFDELVKAASATCEVLPQQLLFSRAALEAAQTPLLKYSRGRRRASEPGALRPRRGDDALVLYVPGWWNTPSDPSSRAILSALLTRHASVHMLDTRLSFCRGYVASVSNVMPLSHLLYGFIKDLHKSGFPVSSIHIIGFSLGAHVAGFTGKLVRKKLNATLGRITALDPARPCFARTEFRLDKRDAQFVQVVHSSSGVLGLEEPVGHTDVYVNGVSSKQPECRDRSISLECDHAQAWKLFSASVRDDASLTGRRCASWDELLQGRCSGEEVVLGYSCSDTQHGMFLYRSKEAHDAKPRQVQAFNPFNLLRWPFNTWRSNTNEKLETNTSFK</sequence>
<dbReference type="Pfam" id="PF00151">
    <property type="entry name" value="Lipase"/>
    <property type="match status" value="1"/>
</dbReference>
<dbReference type="PANTHER" id="PTHR11610">
    <property type="entry name" value="LIPASE"/>
    <property type="match status" value="1"/>
</dbReference>
<comment type="subcellular location">
    <subcellularLocation>
        <location evidence="1">Secreted</location>
    </subcellularLocation>
</comment>
<dbReference type="PANTHER" id="PTHR11610:SF169">
    <property type="entry name" value="GH15759P-RELATED"/>
    <property type="match status" value="1"/>
</dbReference>